<accession>A0A1V9FCL3</accession>
<evidence type="ECO:0000313" key="3">
    <source>
        <dbReference type="Proteomes" id="UP000192276"/>
    </source>
</evidence>
<evidence type="ECO:0000313" key="2">
    <source>
        <dbReference type="EMBL" id="OQP56114.1"/>
    </source>
</evidence>
<proteinExistence type="predicted"/>
<feature type="transmembrane region" description="Helical" evidence="1">
    <location>
        <begin position="59"/>
        <end position="84"/>
    </location>
</feature>
<dbReference type="Proteomes" id="UP000192276">
    <property type="component" value="Unassembled WGS sequence"/>
</dbReference>
<dbReference type="RefSeq" id="WP_081169113.1">
    <property type="nucleotide sequence ID" value="NZ_LWBP01000204.1"/>
</dbReference>
<gene>
    <name evidence="2" type="ORF">A4R26_26735</name>
</gene>
<evidence type="ECO:0008006" key="4">
    <source>
        <dbReference type="Google" id="ProtNLM"/>
    </source>
</evidence>
<comment type="caution">
    <text evidence="2">The sequence shown here is derived from an EMBL/GenBank/DDBJ whole genome shotgun (WGS) entry which is preliminary data.</text>
</comment>
<evidence type="ECO:0000256" key="1">
    <source>
        <dbReference type="SAM" id="Phobius"/>
    </source>
</evidence>
<dbReference type="EMBL" id="LWBP01000204">
    <property type="protein sequence ID" value="OQP56114.1"/>
    <property type="molecule type" value="Genomic_DNA"/>
</dbReference>
<keyword evidence="1" id="KW-0472">Membrane</keyword>
<protein>
    <recommendedName>
        <fullName evidence="4">SxtJ</fullName>
    </recommendedName>
</protein>
<reference evidence="3" key="1">
    <citation type="submission" date="2016-04" db="EMBL/GenBank/DDBJ databases">
        <authorList>
            <person name="Chen L."/>
            <person name="Zhuang W."/>
            <person name="Wang G."/>
        </authorList>
    </citation>
    <scope>NUCLEOTIDE SEQUENCE [LARGE SCALE GENOMIC DNA]</scope>
    <source>
        <strain evidence="3">208</strain>
    </source>
</reference>
<name>A0A1V9FCL3_9BACT</name>
<organism evidence="2 3">
    <name type="scientific">Niastella populi</name>
    <dbReference type="NCBI Taxonomy" id="550983"/>
    <lineage>
        <taxon>Bacteria</taxon>
        <taxon>Pseudomonadati</taxon>
        <taxon>Bacteroidota</taxon>
        <taxon>Chitinophagia</taxon>
        <taxon>Chitinophagales</taxon>
        <taxon>Chitinophagaceae</taxon>
        <taxon>Niastella</taxon>
    </lineage>
</organism>
<dbReference type="OrthoDB" id="677995at2"/>
<sequence>MERSKVLETMLAFVIMLGIIYWYTKNPWLLLAALVLAMAGLLFKSLAEKIALLWLKLSHAIGSVINNVILTVVFIFILIPLSFLSKAFKKRTNTRGGSYFNTRNTTYTKKDLENIW</sequence>
<keyword evidence="3" id="KW-1185">Reference proteome</keyword>
<keyword evidence="1" id="KW-1133">Transmembrane helix</keyword>
<keyword evidence="1" id="KW-0812">Transmembrane</keyword>
<feature type="transmembrane region" description="Helical" evidence="1">
    <location>
        <begin position="28"/>
        <end position="47"/>
    </location>
</feature>
<dbReference type="STRING" id="550983.A4R26_26735"/>
<dbReference type="AlphaFoldDB" id="A0A1V9FCL3"/>